<keyword evidence="1 3" id="KW-0489">Methyltransferase</keyword>
<dbReference type="PANTHER" id="PTHR43861">
    <property type="entry name" value="TRANS-ACONITATE 2-METHYLTRANSFERASE-RELATED"/>
    <property type="match status" value="1"/>
</dbReference>
<keyword evidence="1" id="KW-0949">S-adenosyl-L-methionine</keyword>
<accession>A0A2X4UIV0</accession>
<evidence type="ECO:0000259" key="2">
    <source>
        <dbReference type="Pfam" id="PF08241"/>
    </source>
</evidence>
<dbReference type="OrthoDB" id="4697647at2"/>
<dbReference type="CDD" id="cd02440">
    <property type="entry name" value="AdoMet_MTases"/>
    <property type="match status" value="1"/>
</dbReference>
<dbReference type="EC" id="2.1.1.-" evidence="1"/>
<dbReference type="GO" id="GO:0032259">
    <property type="term" value="P:methylation"/>
    <property type="evidence" value="ECO:0007669"/>
    <property type="project" value="UniProtKB-KW"/>
</dbReference>
<keyword evidence="4" id="KW-1185">Reference proteome</keyword>
<protein>
    <recommendedName>
        <fullName evidence="1">tRNA 5-carboxymethoxyuridine methyltransferase</fullName>
        <ecNumber evidence="1">2.1.1.-</ecNumber>
    </recommendedName>
    <alternativeName>
        <fullName evidence="1">cmo5U methyltransferase</fullName>
    </alternativeName>
</protein>
<dbReference type="NCBIfam" id="NF008264">
    <property type="entry name" value="PRK11036.1"/>
    <property type="match status" value="1"/>
</dbReference>
<dbReference type="GO" id="GO:0006400">
    <property type="term" value="P:tRNA modification"/>
    <property type="evidence" value="ECO:0007669"/>
    <property type="project" value="UniProtKB-UniRule"/>
</dbReference>
<dbReference type="InterPro" id="IPR029063">
    <property type="entry name" value="SAM-dependent_MTases_sf"/>
</dbReference>
<dbReference type="SUPFAM" id="SSF53335">
    <property type="entry name" value="S-adenosyl-L-methionine-dependent methyltransferases"/>
    <property type="match status" value="1"/>
</dbReference>
<evidence type="ECO:0000313" key="4">
    <source>
        <dbReference type="Proteomes" id="UP000249005"/>
    </source>
</evidence>
<dbReference type="Pfam" id="PF08241">
    <property type="entry name" value="Methyltransf_11"/>
    <property type="match status" value="1"/>
</dbReference>
<dbReference type="Proteomes" id="UP000249005">
    <property type="component" value="Chromosome 1"/>
</dbReference>
<keyword evidence="1" id="KW-0819">tRNA processing</keyword>
<dbReference type="EMBL" id="LS483470">
    <property type="protein sequence ID" value="SQI39806.1"/>
    <property type="molecule type" value="Genomic_DNA"/>
</dbReference>
<comment type="function">
    <text evidence="1">Catalyzes the methylation of 5-carboxymethoxyuridine (cmo5U) to form 5-methoxycarbonylmethoxyuridine (mcmo5U) at position 34 in tRNAs.</text>
</comment>
<dbReference type="GO" id="GO:0097697">
    <property type="term" value="F:tRNA (5-carboxymethoxyuridine(34)-5-O)-methyltransferase activity"/>
    <property type="evidence" value="ECO:0007669"/>
    <property type="project" value="UniProtKB-UniRule"/>
</dbReference>
<comment type="similarity">
    <text evidence="1">Belongs to the class I-like SAM-binding methyltransferase superfamily. CmoM family.</text>
</comment>
<feature type="domain" description="Methyltransferase type 11" evidence="2">
    <location>
        <begin position="49"/>
        <end position="146"/>
    </location>
</feature>
<gene>
    <name evidence="3" type="primary">smtA</name>
    <name evidence="1" type="synonym">cmoM</name>
    <name evidence="3" type="ORF">NCTC12151_01430</name>
</gene>
<evidence type="ECO:0000313" key="3">
    <source>
        <dbReference type="EMBL" id="SQI39806.1"/>
    </source>
</evidence>
<comment type="catalytic activity">
    <reaction evidence="1">
        <text>5-carboxymethoxyuridine(34) in tRNA + S-adenosyl-L-methionine = 5-methoxycarbonylmethoxyuridine(34) in tRNA + S-adenosyl-L-homocysteine</text>
        <dbReference type="Rhea" id="RHEA:54080"/>
        <dbReference type="Rhea" id="RHEA-COMP:13383"/>
        <dbReference type="Rhea" id="RHEA-COMP:13781"/>
        <dbReference type="ChEBI" id="CHEBI:57856"/>
        <dbReference type="ChEBI" id="CHEBI:59789"/>
        <dbReference type="ChEBI" id="CHEBI:136879"/>
        <dbReference type="ChEBI" id="CHEBI:138053"/>
    </reaction>
</comment>
<dbReference type="HAMAP" id="MF_02057">
    <property type="entry name" value="tRNA_methyltr_CmoM"/>
    <property type="match status" value="1"/>
</dbReference>
<organism evidence="3 4">
    <name type="scientific">Leminorella richardii</name>
    <dbReference type="NCBI Taxonomy" id="158841"/>
    <lineage>
        <taxon>Bacteria</taxon>
        <taxon>Pseudomonadati</taxon>
        <taxon>Pseudomonadota</taxon>
        <taxon>Gammaproteobacteria</taxon>
        <taxon>Enterobacterales</taxon>
        <taxon>Budviciaceae</taxon>
        <taxon>Leminorella</taxon>
    </lineage>
</organism>
<dbReference type="InterPro" id="IPR013216">
    <property type="entry name" value="Methyltransf_11"/>
</dbReference>
<dbReference type="KEGG" id="lri:NCTC12151_01430"/>
<sequence length="266" mass="30378">MKDRNFDDIAEKFSHNIYGTTKGKIRQAVLWQDLEKTLASMPDGPLHILDAGGGGGIMACEMAKRGHRVTFCDISETMLEKARQSAIENGVEDKIKFIHCAVQNVAERLDAPVDLVLFHAVLEWIDDQRGALYAVEQCLRPGGVLSLMFYNHDALLFRNVTLGNFDYIEAGMRKKKRRSLSPDNPLVPQQVEGWLSDMDMSVIEKSGVRIFHDYMQDKQHQQQYFDALLALELRYCRQEPFVSLGRYIHLVAQKPNASNVRDRSYE</sequence>
<dbReference type="AlphaFoldDB" id="A0A2X4UIV0"/>
<proteinExistence type="inferred from homology"/>
<feature type="binding site" evidence="1">
    <location>
        <position position="26"/>
    </location>
    <ligand>
        <name>S-adenosyl-L-methionine</name>
        <dbReference type="ChEBI" id="CHEBI:59789"/>
    </ligand>
</feature>
<evidence type="ECO:0000256" key="1">
    <source>
        <dbReference type="HAMAP-Rule" id="MF_02057"/>
    </source>
</evidence>
<feature type="binding site" evidence="1">
    <location>
        <position position="73"/>
    </location>
    <ligand>
        <name>S-adenosyl-L-methionine</name>
        <dbReference type="ChEBI" id="CHEBI:59789"/>
    </ligand>
</feature>
<reference evidence="3 4" key="1">
    <citation type="submission" date="2018-06" db="EMBL/GenBank/DDBJ databases">
        <authorList>
            <consortium name="Pathogen Informatics"/>
            <person name="Doyle S."/>
        </authorList>
    </citation>
    <scope>NUCLEOTIDE SEQUENCE [LARGE SCALE GENOMIC DNA]</scope>
    <source>
        <strain evidence="3 4">NCTC12151</strain>
    </source>
</reference>
<dbReference type="GO" id="GO:0008757">
    <property type="term" value="F:S-adenosylmethionine-dependent methyltransferase activity"/>
    <property type="evidence" value="ECO:0007669"/>
    <property type="project" value="InterPro"/>
</dbReference>
<feature type="binding site" evidence="1">
    <location>
        <begin position="52"/>
        <end position="53"/>
    </location>
    <ligand>
        <name>S-adenosyl-L-methionine</name>
        <dbReference type="ChEBI" id="CHEBI:59789"/>
    </ligand>
</feature>
<name>A0A2X4UIV0_9GAMM</name>
<keyword evidence="1 3" id="KW-0808">Transferase</keyword>
<dbReference type="InterPro" id="IPR033664">
    <property type="entry name" value="Cmo5U_methylTrfase"/>
</dbReference>
<dbReference type="RefSeq" id="WP_111740010.1">
    <property type="nucleotide sequence ID" value="NZ_LR698987.1"/>
</dbReference>
<comment type="caution">
    <text evidence="1">Lacks conserved residue(s) required for the propagation of feature annotation.</text>
</comment>
<dbReference type="PANTHER" id="PTHR43861:SF1">
    <property type="entry name" value="TRANS-ACONITATE 2-METHYLTRANSFERASE"/>
    <property type="match status" value="1"/>
</dbReference>
<dbReference type="Gene3D" id="3.40.50.150">
    <property type="entry name" value="Vaccinia Virus protein VP39"/>
    <property type="match status" value="1"/>
</dbReference>
<feature type="binding site" evidence="1">
    <location>
        <position position="119"/>
    </location>
    <ligand>
        <name>S-adenosyl-L-methionine</name>
        <dbReference type="ChEBI" id="CHEBI:59789"/>
    </ligand>
</feature>